<dbReference type="AlphaFoldDB" id="A0A368UP43"/>
<dbReference type="EMBL" id="QPIZ01000025">
    <property type="protein sequence ID" value="RCW29820.1"/>
    <property type="molecule type" value="Genomic_DNA"/>
</dbReference>
<evidence type="ECO:0000313" key="2">
    <source>
        <dbReference type="Proteomes" id="UP000252733"/>
    </source>
</evidence>
<reference evidence="1 2" key="1">
    <citation type="submission" date="2018-07" db="EMBL/GenBank/DDBJ databases">
        <title>Freshwater and sediment microbial communities from various areas in North America, analyzing microbe dynamics in response to fracking.</title>
        <authorList>
            <person name="Lamendella R."/>
        </authorList>
    </citation>
    <scope>NUCLEOTIDE SEQUENCE [LARGE SCALE GENOMIC DNA]</scope>
    <source>
        <strain evidence="1 2">160A</strain>
    </source>
</reference>
<protein>
    <submittedName>
        <fullName evidence="1">Uncharacterized protein</fullName>
    </submittedName>
</protein>
<comment type="caution">
    <text evidence="1">The sequence shown here is derived from an EMBL/GenBank/DDBJ whole genome shotgun (WGS) entry which is preliminary data.</text>
</comment>
<accession>A0A368UP43</accession>
<evidence type="ECO:0000313" key="1">
    <source>
        <dbReference type="EMBL" id="RCW29820.1"/>
    </source>
</evidence>
<dbReference type="Proteomes" id="UP000252733">
    <property type="component" value="Unassembled WGS sequence"/>
</dbReference>
<organism evidence="1 2">
    <name type="scientific">Marinilabilia salmonicolor</name>
    <dbReference type="NCBI Taxonomy" id="989"/>
    <lineage>
        <taxon>Bacteria</taxon>
        <taxon>Pseudomonadati</taxon>
        <taxon>Bacteroidota</taxon>
        <taxon>Bacteroidia</taxon>
        <taxon>Marinilabiliales</taxon>
        <taxon>Marinilabiliaceae</taxon>
        <taxon>Marinilabilia</taxon>
    </lineage>
</organism>
<gene>
    <name evidence="1" type="ORF">DFO77_12513</name>
</gene>
<name>A0A368UP43_9BACT</name>
<keyword evidence="2" id="KW-1185">Reference proteome</keyword>
<proteinExistence type="predicted"/>
<sequence length="42" mass="5067">MSFRYEMFKYQLIQATADKINKGNSKLFSNRFYRGRRNLEGS</sequence>